<dbReference type="Pfam" id="PF00781">
    <property type="entry name" value="DAGK_cat"/>
    <property type="match status" value="1"/>
</dbReference>
<reference evidence="2 3" key="1">
    <citation type="submission" date="2024-03" db="EMBL/GenBank/DDBJ databases">
        <authorList>
            <person name="Jo J.-H."/>
        </authorList>
    </citation>
    <scope>NUCLEOTIDE SEQUENCE [LARGE SCALE GENOMIC DNA]</scope>
    <source>
        <strain evidence="2 3">AS3R-12</strain>
    </source>
</reference>
<keyword evidence="2" id="KW-0418">Kinase</keyword>
<dbReference type="SUPFAM" id="SSF111331">
    <property type="entry name" value="NAD kinase/diacylglycerol kinase-like"/>
    <property type="match status" value="1"/>
</dbReference>
<dbReference type="Gene3D" id="2.60.200.40">
    <property type="match status" value="1"/>
</dbReference>
<dbReference type="InterPro" id="IPR045540">
    <property type="entry name" value="YegS/DAGK_C"/>
</dbReference>
<comment type="caution">
    <text evidence="2">The sequence shown here is derived from an EMBL/GenBank/DDBJ whole genome shotgun (WGS) entry which is preliminary data.</text>
</comment>
<dbReference type="Gene3D" id="3.40.50.10330">
    <property type="entry name" value="Probable inorganic polyphosphate/atp-NAD kinase, domain 1"/>
    <property type="match status" value="1"/>
</dbReference>
<dbReference type="Pfam" id="PF19279">
    <property type="entry name" value="YegS_C"/>
    <property type="match status" value="1"/>
</dbReference>
<protein>
    <submittedName>
        <fullName evidence="2">Diacylglycerol kinase family protein</fullName>
    </submittedName>
</protein>
<sequence>MHRQVLPVVINCEGGTAAGLGDSLGDTIRNAFALTGQAIDVKLVKAKDLDQAVTATRSPVIAVGGGDGTLASAAARLAGEGRCLAVLPLGTRNHFARDIGLDGTLEQAAQVAAHGRCDMVDVGYAGERLFLNNASLGLYARMVEDRDRRHLPKWLATLPAALRVVVWPRTRRLDLDIDGTRRRVKTPLLFIGNNLYSLEKGHIGQRATLQDGQLSLFAVAQRGGPGLLLAAWRIMRGKVDRRADFAAIESAREVIAYRHGSHHIALDGEVIELEFPLTFRIAPGGLKVMLPAIA</sequence>
<dbReference type="RefSeq" id="WP_339965931.1">
    <property type="nucleotide sequence ID" value="NZ_JBBHJY010000002.1"/>
</dbReference>
<dbReference type="InterPro" id="IPR017438">
    <property type="entry name" value="ATP-NAD_kinase_N"/>
</dbReference>
<keyword evidence="2" id="KW-0808">Transferase</keyword>
<evidence type="ECO:0000313" key="2">
    <source>
        <dbReference type="EMBL" id="MEJ6009714.1"/>
    </source>
</evidence>
<gene>
    <name evidence="2" type="ORF">WG900_07265</name>
</gene>
<feature type="domain" description="DAGKc" evidence="1">
    <location>
        <begin position="1"/>
        <end position="129"/>
    </location>
</feature>
<dbReference type="GO" id="GO:0016301">
    <property type="term" value="F:kinase activity"/>
    <property type="evidence" value="ECO:0007669"/>
    <property type="project" value="UniProtKB-KW"/>
</dbReference>
<dbReference type="InterPro" id="IPR016064">
    <property type="entry name" value="NAD/diacylglycerol_kinase_sf"/>
</dbReference>
<dbReference type="EMBL" id="JBBHJY010000002">
    <property type="protein sequence ID" value="MEJ6009714.1"/>
    <property type="molecule type" value="Genomic_DNA"/>
</dbReference>
<evidence type="ECO:0000313" key="3">
    <source>
        <dbReference type="Proteomes" id="UP001379235"/>
    </source>
</evidence>
<dbReference type="PROSITE" id="PS50146">
    <property type="entry name" value="DAGK"/>
    <property type="match status" value="1"/>
</dbReference>
<organism evidence="2 3">
    <name type="scientific">Novosphingobium aquae</name>
    <dbReference type="NCBI Taxonomy" id="3133435"/>
    <lineage>
        <taxon>Bacteria</taxon>
        <taxon>Pseudomonadati</taxon>
        <taxon>Pseudomonadota</taxon>
        <taxon>Alphaproteobacteria</taxon>
        <taxon>Sphingomonadales</taxon>
        <taxon>Sphingomonadaceae</taxon>
        <taxon>Novosphingobium</taxon>
    </lineage>
</organism>
<proteinExistence type="predicted"/>
<dbReference type="InterPro" id="IPR001206">
    <property type="entry name" value="Diacylglycerol_kinase_cat_dom"/>
</dbReference>
<evidence type="ECO:0000259" key="1">
    <source>
        <dbReference type="PROSITE" id="PS50146"/>
    </source>
</evidence>
<name>A0ABU8S890_9SPHN</name>
<keyword evidence="3" id="KW-1185">Reference proteome</keyword>
<dbReference type="SMART" id="SM00046">
    <property type="entry name" value="DAGKc"/>
    <property type="match status" value="1"/>
</dbReference>
<accession>A0ABU8S890</accession>
<dbReference type="Proteomes" id="UP001379235">
    <property type="component" value="Unassembled WGS sequence"/>
</dbReference>